<sequence>MVKLHKPSTVPEHGLVRRKHRDSFFITCKRGETIAERRDWMSSSELLTSVLHRRREPSTES</sequence>
<protein>
    <submittedName>
        <fullName evidence="1">Uncharacterized protein</fullName>
    </submittedName>
</protein>
<keyword evidence="2" id="KW-1185">Reference proteome</keyword>
<gene>
    <name evidence="1" type="primary">A10g505310.1_BraROA</name>
    <name evidence="1" type="ORF">IGI04_040681</name>
</gene>
<dbReference type="Proteomes" id="UP000823674">
    <property type="component" value="Chromosome A10"/>
</dbReference>
<name>A0ABQ7KRH5_BRACM</name>
<evidence type="ECO:0000313" key="2">
    <source>
        <dbReference type="Proteomes" id="UP000823674"/>
    </source>
</evidence>
<dbReference type="EMBL" id="JADBGQ010000010">
    <property type="protein sequence ID" value="KAG5376085.1"/>
    <property type="molecule type" value="Genomic_DNA"/>
</dbReference>
<accession>A0ABQ7KRH5</accession>
<comment type="caution">
    <text evidence="1">The sequence shown here is derived from an EMBL/GenBank/DDBJ whole genome shotgun (WGS) entry which is preliminary data.</text>
</comment>
<proteinExistence type="predicted"/>
<evidence type="ECO:0000313" key="1">
    <source>
        <dbReference type="EMBL" id="KAG5376085.1"/>
    </source>
</evidence>
<organism evidence="1 2">
    <name type="scientific">Brassica rapa subsp. trilocularis</name>
    <dbReference type="NCBI Taxonomy" id="1813537"/>
    <lineage>
        <taxon>Eukaryota</taxon>
        <taxon>Viridiplantae</taxon>
        <taxon>Streptophyta</taxon>
        <taxon>Embryophyta</taxon>
        <taxon>Tracheophyta</taxon>
        <taxon>Spermatophyta</taxon>
        <taxon>Magnoliopsida</taxon>
        <taxon>eudicotyledons</taxon>
        <taxon>Gunneridae</taxon>
        <taxon>Pentapetalae</taxon>
        <taxon>rosids</taxon>
        <taxon>malvids</taxon>
        <taxon>Brassicales</taxon>
        <taxon>Brassicaceae</taxon>
        <taxon>Brassiceae</taxon>
        <taxon>Brassica</taxon>
    </lineage>
</organism>
<reference evidence="1 2" key="1">
    <citation type="submission" date="2021-03" db="EMBL/GenBank/DDBJ databases">
        <authorList>
            <person name="King G.J."/>
            <person name="Bancroft I."/>
            <person name="Baten A."/>
            <person name="Bloomfield J."/>
            <person name="Borpatragohain P."/>
            <person name="He Z."/>
            <person name="Irish N."/>
            <person name="Irwin J."/>
            <person name="Liu K."/>
            <person name="Mauleon R.P."/>
            <person name="Moore J."/>
            <person name="Morris R."/>
            <person name="Ostergaard L."/>
            <person name="Wang B."/>
            <person name="Wells R."/>
        </authorList>
    </citation>
    <scope>NUCLEOTIDE SEQUENCE [LARGE SCALE GENOMIC DNA]</scope>
    <source>
        <strain evidence="1">R-o-18</strain>
        <tissue evidence="1">Leaf</tissue>
    </source>
</reference>